<evidence type="ECO:0000313" key="2">
    <source>
        <dbReference type="Proteomes" id="UP001163203"/>
    </source>
</evidence>
<evidence type="ECO:0008006" key="3">
    <source>
        <dbReference type="Google" id="ProtNLM"/>
    </source>
</evidence>
<protein>
    <recommendedName>
        <fullName evidence="3">MbtH family NRPS accessory protein</fullName>
    </recommendedName>
</protein>
<gene>
    <name evidence="1" type="ORF">ORV05_04880</name>
</gene>
<dbReference type="RefSeq" id="WP_268757253.1">
    <property type="nucleotide sequence ID" value="NZ_CP113836.1"/>
</dbReference>
<dbReference type="Proteomes" id="UP001163203">
    <property type="component" value="Chromosome"/>
</dbReference>
<keyword evidence="2" id="KW-1185">Reference proteome</keyword>
<organism evidence="1 2">
    <name type="scientific">Amycolatopsis cynarae</name>
    <dbReference type="NCBI Taxonomy" id="2995223"/>
    <lineage>
        <taxon>Bacteria</taxon>
        <taxon>Bacillati</taxon>
        <taxon>Actinomycetota</taxon>
        <taxon>Actinomycetes</taxon>
        <taxon>Pseudonocardiales</taxon>
        <taxon>Pseudonocardiaceae</taxon>
        <taxon>Amycolatopsis</taxon>
    </lineage>
</organism>
<proteinExistence type="predicted"/>
<evidence type="ECO:0000313" key="1">
    <source>
        <dbReference type="EMBL" id="WAL67126.1"/>
    </source>
</evidence>
<reference evidence="1" key="1">
    <citation type="submission" date="2022-11" db="EMBL/GenBank/DDBJ databases">
        <authorList>
            <person name="Mo P."/>
        </authorList>
    </citation>
    <scope>NUCLEOTIDE SEQUENCE</scope>
    <source>
        <strain evidence="1">HUAS 11-8</strain>
    </source>
</reference>
<dbReference type="EMBL" id="CP113836">
    <property type="protein sequence ID" value="WAL67126.1"/>
    <property type="molecule type" value="Genomic_DNA"/>
</dbReference>
<accession>A0ABY7B8D3</accession>
<name>A0ABY7B8D3_9PSEU</name>
<sequence length="77" mass="8951">MPTTDTDAQPRYVVEERADVDGPYFVIVDTETTEVVWYRTGFGAVRPGTEQRGDRLCCSRQRWLMDHWASRINAQKD</sequence>